<dbReference type="PROSITE" id="PS51343">
    <property type="entry name" value="PII_GLNB_DOM"/>
    <property type="match status" value="1"/>
</dbReference>
<dbReference type="EMBL" id="MELK01000028">
    <property type="protein sequence ID" value="OFW58011.1"/>
    <property type="molecule type" value="Genomic_DNA"/>
</dbReference>
<dbReference type="InterPro" id="IPR017918">
    <property type="entry name" value="N-reg_PII_CS"/>
</dbReference>
<feature type="modified residue" description="O-UMP-tyrosine" evidence="1">
    <location>
        <position position="51"/>
    </location>
</feature>
<evidence type="ECO:0000313" key="4">
    <source>
        <dbReference type="Proteomes" id="UP000177876"/>
    </source>
</evidence>
<sequence length="112" mass="12528">MRKVEALFRPERLEPVMEELGELGYPGVTITEVKGHGKQKGVTHMWRGSEYRVEFLPKIKLEVVVLDEDLGKVVNAVVRSARTGSIGDGKIFIYNVDDAIRIRTGESGFQAI</sequence>
<protein>
    <submittedName>
        <fullName evidence="3">Transcriptional regulator</fullName>
    </submittedName>
</protein>
<evidence type="ECO:0000256" key="2">
    <source>
        <dbReference type="RuleBase" id="RU003936"/>
    </source>
</evidence>
<dbReference type="GO" id="GO:0005829">
    <property type="term" value="C:cytosol"/>
    <property type="evidence" value="ECO:0007669"/>
    <property type="project" value="TreeGrafter"/>
</dbReference>
<organism evidence="3 4">
    <name type="scientific">Candidatus Solincola sediminis</name>
    <dbReference type="NCBI Taxonomy" id="1797199"/>
    <lineage>
        <taxon>Bacteria</taxon>
        <taxon>Bacillati</taxon>
        <taxon>Actinomycetota</taxon>
        <taxon>Candidatus Geothermincolia</taxon>
        <taxon>Candidatus Geothermincolales</taxon>
        <taxon>Candidatus Geothermincolaceae</taxon>
        <taxon>Candidatus Solincola</taxon>
    </lineage>
</organism>
<evidence type="ECO:0000313" key="3">
    <source>
        <dbReference type="EMBL" id="OFW58011.1"/>
    </source>
</evidence>
<accession>A0A1F2WMD8</accession>
<keyword evidence="1" id="KW-0597">Phosphoprotein</keyword>
<dbReference type="PANTHER" id="PTHR30115:SF11">
    <property type="entry name" value="NITROGEN REGULATORY PROTEIN P-II HOMOLOG"/>
    <property type="match status" value="1"/>
</dbReference>
<evidence type="ECO:0000256" key="1">
    <source>
        <dbReference type="PIRSR" id="PIRSR602187-50"/>
    </source>
</evidence>
<dbReference type="Proteomes" id="UP000177876">
    <property type="component" value="Unassembled WGS sequence"/>
</dbReference>
<dbReference type="PANTHER" id="PTHR30115">
    <property type="entry name" value="NITROGEN REGULATORY PROTEIN P-II"/>
    <property type="match status" value="1"/>
</dbReference>
<proteinExistence type="inferred from homology"/>
<dbReference type="InterPro" id="IPR002187">
    <property type="entry name" value="N-reg_PII"/>
</dbReference>
<dbReference type="GO" id="GO:0005524">
    <property type="term" value="F:ATP binding"/>
    <property type="evidence" value="ECO:0007669"/>
    <property type="project" value="TreeGrafter"/>
</dbReference>
<dbReference type="SUPFAM" id="SSF54913">
    <property type="entry name" value="GlnB-like"/>
    <property type="match status" value="1"/>
</dbReference>
<dbReference type="InterPro" id="IPR011322">
    <property type="entry name" value="N-reg_PII-like_a/b"/>
</dbReference>
<dbReference type="InterPro" id="IPR015867">
    <property type="entry name" value="N-reg_PII/ATP_PRibTrfase_C"/>
</dbReference>
<dbReference type="GO" id="GO:0006808">
    <property type="term" value="P:regulation of nitrogen utilization"/>
    <property type="evidence" value="ECO:0007669"/>
    <property type="project" value="InterPro"/>
</dbReference>
<dbReference type="Pfam" id="PF00543">
    <property type="entry name" value="P-II"/>
    <property type="match status" value="1"/>
</dbReference>
<comment type="similarity">
    <text evidence="2">Belongs to the P(II) protein family.</text>
</comment>
<dbReference type="SMART" id="SM00938">
    <property type="entry name" value="P-II"/>
    <property type="match status" value="1"/>
</dbReference>
<dbReference type="AlphaFoldDB" id="A0A1F2WMD8"/>
<dbReference type="GO" id="GO:0030234">
    <property type="term" value="F:enzyme regulator activity"/>
    <property type="evidence" value="ECO:0007669"/>
    <property type="project" value="InterPro"/>
</dbReference>
<reference evidence="3 4" key="1">
    <citation type="journal article" date="2016" name="Nat. Commun.">
        <title>Thousands of microbial genomes shed light on interconnected biogeochemical processes in an aquifer system.</title>
        <authorList>
            <person name="Anantharaman K."/>
            <person name="Brown C.T."/>
            <person name="Hug L.A."/>
            <person name="Sharon I."/>
            <person name="Castelle C.J."/>
            <person name="Probst A.J."/>
            <person name="Thomas B.C."/>
            <person name="Singh A."/>
            <person name="Wilkins M.J."/>
            <person name="Karaoz U."/>
            <person name="Brodie E.L."/>
            <person name="Williams K.H."/>
            <person name="Hubbard S.S."/>
            <person name="Banfield J.F."/>
        </authorList>
    </citation>
    <scope>NUCLEOTIDE SEQUENCE [LARGE SCALE GENOMIC DNA]</scope>
</reference>
<dbReference type="PRINTS" id="PR00340">
    <property type="entry name" value="PIIGLNB"/>
</dbReference>
<name>A0A1F2WMD8_9ACTN</name>
<dbReference type="PROSITE" id="PS00638">
    <property type="entry name" value="PII_GLNB_CTER"/>
    <property type="match status" value="1"/>
</dbReference>
<dbReference type="Gene3D" id="3.30.70.120">
    <property type="match status" value="1"/>
</dbReference>
<comment type="caution">
    <text evidence="3">The sequence shown here is derived from an EMBL/GenBank/DDBJ whole genome shotgun (WGS) entry which is preliminary data.</text>
</comment>
<dbReference type="STRING" id="1797197.A2Y75_12350"/>
<gene>
    <name evidence="3" type="ORF">A2Y75_12350</name>
</gene>